<proteinExistence type="predicted"/>
<dbReference type="InterPro" id="IPR038301">
    <property type="entry name" value="AraC-like_sf"/>
</dbReference>
<sequence>MMEQTHRSENRVPDNMIRLSERMVFSDSFKPLYSEGMALVEEAAAYLDGEGKDAARSLSHKAATLYAAESMRLTSRLMHIASWLLLLRASRSGDMPREMVAKEKAKVSLETHSAGEKTAGWKELPQAFRDMIAHSLHLQDRVRCMDGDSYHQPIRELVECKGNPVSDQIILLRTAFGSN</sequence>
<name>A0A7W8ANL4_9HYPH</name>
<dbReference type="InterPro" id="IPR010848">
    <property type="entry name" value="DUF1465"/>
</dbReference>
<dbReference type="AlphaFoldDB" id="A0A7W8ANL4"/>
<comment type="caution">
    <text evidence="1">The sequence shown here is derived from an EMBL/GenBank/DDBJ whole genome shotgun (WGS) entry which is preliminary data.</text>
</comment>
<evidence type="ECO:0000313" key="1">
    <source>
        <dbReference type="EMBL" id="MBB5092453.1"/>
    </source>
</evidence>
<dbReference type="Proteomes" id="UP000531231">
    <property type="component" value="Unassembled WGS sequence"/>
</dbReference>
<keyword evidence="2" id="KW-1185">Reference proteome</keyword>
<dbReference type="EMBL" id="JACHIL010000006">
    <property type="protein sequence ID" value="MBB5092453.1"/>
    <property type="molecule type" value="Genomic_DNA"/>
</dbReference>
<accession>A0A7W8ANL4</accession>
<protein>
    <submittedName>
        <fullName evidence="1">Regulator of CtrA degradation</fullName>
    </submittedName>
</protein>
<reference evidence="1 2" key="1">
    <citation type="submission" date="2020-08" db="EMBL/GenBank/DDBJ databases">
        <title>Genomic Encyclopedia of Type Strains, Phase IV (KMG-IV): sequencing the most valuable type-strain genomes for metagenomic binning, comparative biology and taxonomic classification.</title>
        <authorList>
            <person name="Goeker M."/>
        </authorList>
    </citation>
    <scope>NUCLEOTIDE SEQUENCE [LARGE SCALE GENOMIC DNA]</scope>
    <source>
        <strain evidence="1 2">DSM 25620</strain>
    </source>
</reference>
<gene>
    <name evidence="1" type="ORF">HNQ68_003010</name>
</gene>
<dbReference type="Pfam" id="PF07323">
    <property type="entry name" value="DUF1465"/>
    <property type="match status" value="1"/>
</dbReference>
<evidence type="ECO:0000313" key="2">
    <source>
        <dbReference type="Proteomes" id="UP000531231"/>
    </source>
</evidence>
<dbReference type="Gene3D" id="1.10.8.930">
    <property type="entry name" value="Protein of unknown function DUF1465"/>
    <property type="match status" value="1"/>
</dbReference>
<organism evidence="1 2">
    <name type="scientific">Pseudochrobactrum saccharolyticum</name>
    <dbReference type="NCBI Taxonomy" id="354352"/>
    <lineage>
        <taxon>Bacteria</taxon>
        <taxon>Pseudomonadati</taxon>
        <taxon>Pseudomonadota</taxon>
        <taxon>Alphaproteobacteria</taxon>
        <taxon>Hyphomicrobiales</taxon>
        <taxon>Brucellaceae</taxon>
        <taxon>Pseudochrobactrum</taxon>
    </lineage>
</organism>